<feature type="domain" description="HTH luxR-type" evidence="3">
    <location>
        <begin position="836"/>
        <end position="901"/>
    </location>
</feature>
<dbReference type="SUPFAM" id="SSF48452">
    <property type="entry name" value="TPR-like"/>
    <property type="match status" value="1"/>
</dbReference>
<evidence type="ECO:0000313" key="5">
    <source>
        <dbReference type="Proteomes" id="UP000193010"/>
    </source>
</evidence>
<dbReference type="STRING" id="292462.AWC05_09350"/>
<reference evidence="4 5" key="1">
    <citation type="submission" date="2016-01" db="EMBL/GenBank/DDBJ databases">
        <title>The new phylogeny of the genus Mycobacterium.</title>
        <authorList>
            <person name="Tarcisio F."/>
            <person name="Conor M."/>
            <person name="Antonella G."/>
            <person name="Elisabetta G."/>
            <person name="Giulia F.S."/>
            <person name="Sara T."/>
            <person name="Anna F."/>
            <person name="Clotilde B."/>
            <person name="Roberto B."/>
            <person name="Veronica D.S."/>
            <person name="Fabio R."/>
            <person name="Monica P."/>
            <person name="Olivier J."/>
            <person name="Enrico T."/>
            <person name="Nicola S."/>
        </authorList>
    </citation>
    <scope>NUCLEOTIDE SEQUENCE [LARGE SCALE GENOMIC DNA]</scope>
    <source>
        <strain evidence="4 5">DSM 44852</strain>
    </source>
</reference>
<keyword evidence="1" id="KW-0547">Nucleotide-binding</keyword>
<dbReference type="Gene3D" id="1.25.40.10">
    <property type="entry name" value="Tetratricopeptide repeat domain"/>
    <property type="match status" value="1"/>
</dbReference>
<dbReference type="PROSITE" id="PS00622">
    <property type="entry name" value="HTH_LUXR_1"/>
    <property type="match status" value="1"/>
</dbReference>
<keyword evidence="2" id="KW-0067">ATP-binding</keyword>
<dbReference type="Pfam" id="PF13191">
    <property type="entry name" value="AAA_16"/>
    <property type="match status" value="1"/>
</dbReference>
<dbReference type="PROSITE" id="PS50043">
    <property type="entry name" value="HTH_LUXR_2"/>
    <property type="match status" value="1"/>
</dbReference>
<dbReference type="GO" id="GO:0005737">
    <property type="term" value="C:cytoplasm"/>
    <property type="evidence" value="ECO:0007669"/>
    <property type="project" value="TreeGrafter"/>
</dbReference>
<dbReference type="Proteomes" id="UP000193010">
    <property type="component" value="Unassembled WGS sequence"/>
</dbReference>
<dbReference type="GO" id="GO:0004016">
    <property type="term" value="F:adenylate cyclase activity"/>
    <property type="evidence" value="ECO:0007669"/>
    <property type="project" value="TreeGrafter"/>
</dbReference>
<dbReference type="InterPro" id="IPR016032">
    <property type="entry name" value="Sig_transdc_resp-reg_C-effctor"/>
</dbReference>
<keyword evidence="5" id="KW-1185">Reference proteome</keyword>
<dbReference type="SUPFAM" id="SSF52540">
    <property type="entry name" value="P-loop containing nucleoside triphosphate hydrolases"/>
    <property type="match status" value="1"/>
</dbReference>
<dbReference type="GO" id="GO:0006355">
    <property type="term" value="P:regulation of DNA-templated transcription"/>
    <property type="evidence" value="ECO:0007669"/>
    <property type="project" value="InterPro"/>
</dbReference>
<gene>
    <name evidence="4" type="ORF">AWC05_09350</name>
</gene>
<dbReference type="SMART" id="SM00421">
    <property type="entry name" value="HTH_LUXR"/>
    <property type="match status" value="1"/>
</dbReference>
<dbReference type="SUPFAM" id="SSF46894">
    <property type="entry name" value="C-terminal effector domain of the bipartite response regulators"/>
    <property type="match status" value="1"/>
</dbReference>
<dbReference type="Gene3D" id="3.40.50.300">
    <property type="entry name" value="P-loop containing nucleotide triphosphate hydrolases"/>
    <property type="match status" value="1"/>
</dbReference>
<evidence type="ECO:0000256" key="1">
    <source>
        <dbReference type="ARBA" id="ARBA00022741"/>
    </source>
</evidence>
<dbReference type="GO" id="GO:0005524">
    <property type="term" value="F:ATP binding"/>
    <property type="evidence" value="ECO:0007669"/>
    <property type="project" value="UniProtKB-KW"/>
</dbReference>
<accession>A0A1X1UKT2</accession>
<protein>
    <recommendedName>
        <fullName evidence="3">HTH luxR-type domain-containing protein</fullName>
    </recommendedName>
</protein>
<dbReference type="InterPro" id="IPR041664">
    <property type="entry name" value="AAA_16"/>
</dbReference>
<dbReference type="EMBL" id="LQOV01000003">
    <property type="protein sequence ID" value="ORV57455.1"/>
    <property type="molecule type" value="Genomic_DNA"/>
</dbReference>
<name>A0A1X1UKT2_MYCFL</name>
<evidence type="ECO:0000256" key="2">
    <source>
        <dbReference type="ARBA" id="ARBA00022840"/>
    </source>
</evidence>
<evidence type="ECO:0000259" key="3">
    <source>
        <dbReference type="PROSITE" id="PS50043"/>
    </source>
</evidence>
<dbReference type="Pfam" id="PF00196">
    <property type="entry name" value="GerE"/>
    <property type="match status" value="1"/>
</dbReference>
<dbReference type="InterPro" id="IPR027417">
    <property type="entry name" value="P-loop_NTPase"/>
</dbReference>
<dbReference type="GO" id="GO:0003677">
    <property type="term" value="F:DNA binding"/>
    <property type="evidence" value="ECO:0007669"/>
    <property type="project" value="InterPro"/>
</dbReference>
<evidence type="ECO:0000313" key="4">
    <source>
        <dbReference type="EMBL" id="ORV57455.1"/>
    </source>
</evidence>
<dbReference type="PANTHER" id="PTHR16305:SF28">
    <property type="entry name" value="GUANYLATE CYCLASE DOMAIN-CONTAINING PROTEIN"/>
    <property type="match status" value="1"/>
</dbReference>
<dbReference type="PRINTS" id="PR00038">
    <property type="entry name" value="HTHLUXR"/>
</dbReference>
<dbReference type="InterPro" id="IPR000792">
    <property type="entry name" value="Tscrpt_reg_LuxR_C"/>
</dbReference>
<dbReference type="PANTHER" id="PTHR16305">
    <property type="entry name" value="TESTICULAR SOLUBLE ADENYLYL CYCLASE"/>
    <property type="match status" value="1"/>
</dbReference>
<comment type="caution">
    <text evidence="4">The sequence shown here is derived from an EMBL/GenBank/DDBJ whole genome shotgun (WGS) entry which is preliminary data.</text>
</comment>
<sequence>MPVAGTEPATRREVHLTRYVQRDVDQQWPFVGRVQVFEQLRQLLFDQRAPVLLAGPAGVGKTRLATELLDRAEQQGFPTVHVTATRAAAEIPFGALAGMLFADDEPLPMPVSIRAEWMRSAVRRITAMGGELPMVLLVDDIQLLDSVSATLIHHAVAANACLLLATMRTGDAVPDPILSLYKDGYVTRVDVGVLDADEVEAILRAVFGGIVESSTVQQFAVRSGGNIFYLRELVRGALRSATLVLDENVWRLTGRAPLSARLIELVDARLAELTPDERNILDVLAYGEPLELQHLRAFVAGGAALAERLEARGLVASRHEGRRLMIRMAHPVYTDALLHELTAVRRSRLARELADIAEDVGDIGTDGLIRTATWCLEGGLRRPELMLRAAYQARWTYDFGVAARLARAASEDGAGFEAELLCGQLAYLQGRAGDADVALAGLANAAANDDQRTRIALARLECAMFSGRIEHGIRIAESAEAATHEPALRDQITARRAGLILAATGPDAAARVAAPLLKTSEGPALVWACLITSAGCARLGRFDEAMNAADVGHAAQARLAAPLDNYPWLHIFFRGDAQMYSGQFDSALTTARHHYAEAVSAGSIEAQAYFAWQLAKSVGERGNVEESVRYAREAALLFRDLGRPTLQEQSLIDLVIAHAIGGDGHSAGAALAELDKLRLARSYYAVEVLRARAWTCIANGELSSARDNLERAAELGERIGDRVGALDCLHTLARLGHTTRLYSRAADIAEHVQGQLAPARLANISALETKDWQRLHTVAQEFADMGAHLLAAEAAAEAVVVARKKNASTQQVAILRRLAARLRQDCPGAMTPSLQTAQLRVTLTVAEADAARLAAAGLSNKRIAEKLFLSTRTVEGQLQRAYEKLCIGGRSELATALAEHSL</sequence>
<dbReference type="InterPro" id="IPR036388">
    <property type="entry name" value="WH-like_DNA-bd_sf"/>
</dbReference>
<proteinExistence type="predicted"/>
<dbReference type="Gene3D" id="1.10.10.10">
    <property type="entry name" value="Winged helix-like DNA-binding domain superfamily/Winged helix DNA-binding domain"/>
    <property type="match status" value="1"/>
</dbReference>
<organism evidence="4 5">
    <name type="scientific">Mycobacterium florentinum</name>
    <dbReference type="NCBI Taxonomy" id="292462"/>
    <lineage>
        <taxon>Bacteria</taxon>
        <taxon>Bacillati</taxon>
        <taxon>Actinomycetota</taxon>
        <taxon>Actinomycetes</taxon>
        <taxon>Mycobacteriales</taxon>
        <taxon>Mycobacteriaceae</taxon>
        <taxon>Mycobacterium</taxon>
        <taxon>Mycobacterium simiae complex</taxon>
    </lineage>
</organism>
<dbReference type="AlphaFoldDB" id="A0A1X1UKT2"/>
<dbReference type="InterPro" id="IPR011990">
    <property type="entry name" value="TPR-like_helical_dom_sf"/>
</dbReference>